<evidence type="ECO:0000256" key="6">
    <source>
        <dbReference type="ARBA" id="ARBA00022825"/>
    </source>
</evidence>
<feature type="signal peptide" evidence="13">
    <location>
        <begin position="1"/>
        <end position="23"/>
    </location>
</feature>
<dbReference type="AlphaFoldDB" id="A0AAN9A8T4"/>
<evidence type="ECO:0000313" key="16">
    <source>
        <dbReference type="Proteomes" id="UP001381693"/>
    </source>
</evidence>
<evidence type="ECO:0000256" key="13">
    <source>
        <dbReference type="SAM" id="SignalP"/>
    </source>
</evidence>
<dbReference type="InterPro" id="IPR008979">
    <property type="entry name" value="Galactose-bd-like_sf"/>
</dbReference>
<dbReference type="InterPro" id="IPR022398">
    <property type="entry name" value="Peptidase_S8_His-AS"/>
</dbReference>
<reference evidence="15 16" key="1">
    <citation type="submission" date="2023-11" db="EMBL/GenBank/DDBJ databases">
        <title>Halocaridina rubra genome assembly.</title>
        <authorList>
            <person name="Smith C."/>
        </authorList>
    </citation>
    <scope>NUCLEOTIDE SEQUENCE [LARGE SCALE GENOMIC DNA]</scope>
    <source>
        <strain evidence="15">EP-1</strain>
        <tissue evidence="15">Whole</tissue>
    </source>
</reference>
<dbReference type="SUPFAM" id="SSF54897">
    <property type="entry name" value="Protease propeptides/inhibitors"/>
    <property type="match status" value="1"/>
</dbReference>
<gene>
    <name evidence="15" type="primary">PCSK1_1</name>
    <name evidence="15" type="ORF">SK128_003488</name>
</gene>
<dbReference type="FunFam" id="3.40.50.200:FF:000021">
    <property type="entry name" value="Proprotein convertase subtilisin/kexin type 5a"/>
    <property type="match status" value="1"/>
</dbReference>
<dbReference type="Gene3D" id="2.60.120.260">
    <property type="entry name" value="Galactose-binding domain-like"/>
    <property type="match status" value="1"/>
</dbReference>
<dbReference type="InterPro" id="IPR023828">
    <property type="entry name" value="Peptidase_S8_Ser-AS"/>
</dbReference>
<evidence type="ECO:0000256" key="9">
    <source>
        <dbReference type="ARBA" id="ARBA00023157"/>
    </source>
</evidence>
<comment type="caution">
    <text evidence="15">The sequence shown here is derived from an EMBL/GenBank/DDBJ whole genome shotgun (WGS) entry which is preliminary data.</text>
</comment>
<dbReference type="FunFam" id="2.60.120.260:FF:000006">
    <property type="entry name" value="Proprotein convertase subtilisin/kexin type 5"/>
    <property type="match status" value="1"/>
</dbReference>
<dbReference type="Pfam" id="PF01483">
    <property type="entry name" value="P_proprotein"/>
    <property type="match status" value="1"/>
</dbReference>
<dbReference type="Pfam" id="PF16470">
    <property type="entry name" value="S8_pro-domain"/>
    <property type="match status" value="1"/>
</dbReference>
<dbReference type="GO" id="GO:0005615">
    <property type="term" value="C:extracellular space"/>
    <property type="evidence" value="ECO:0007669"/>
    <property type="project" value="TreeGrafter"/>
</dbReference>
<dbReference type="GO" id="GO:0016020">
    <property type="term" value="C:membrane"/>
    <property type="evidence" value="ECO:0007669"/>
    <property type="project" value="TreeGrafter"/>
</dbReference>
<keyword evidence="4 13" id="KW-0732">Signal</keyword>
<dbReference type="InterPro" id="IPR036852">
    <property type="entry name" value="Peptidase_S8/S53_dom_sf"/>
</dbReference>
<feature type="domain" description="P/Homo B" evidence="14">
    <location>
        <begin position="711"/>
        <end position="847"/>
    </location>
</feature>
<keyword evidence="3" id="KW-0165">Cleavage on pair of basic residues</keyword>
<evidence type="ECO:0000259" key="14">
    <source>
        <dbReference type="PROSITE" id="PS51829"/>
    </source>
</evidence>
<dbReference type="PANTHER" id="PTHR42884">
    <property type="entry name" value="PROPROTEIN CONVERTASE SUBTILISIN/KEXIN-RELATED"/>
    <property type="match status" value="1"/>
</dbReference>
<evidence type="ECO:0000313" key="15">
    <source>
        <dbReference type="EMBL" id="KAK7078818.1"/>
    </source>
</evidence>
<dbReference type="EMBL" id="JAXCGZ010007655">
    <property type="protein sequence ID" value="KAK7078818.1"/>
    <property type="molecule type" value="Genomic_DNA"/>
</dbReference>
<name>A0AAN9A8T4_HALRR</name>
<dbReference type="SUPFAM" id="SSF49785">
    <property type="entry name" value="Galactose-binding domain-like"/>
    <property type="match status" value="1"/>
</dbReference>
<keyword evidence="16" id="KW-1185">Reference proteome</keyword>
<evidence type="ECO:0000256" key="10">
    <source>
        <dbReference type="ARBA" id="ARBA00023180"/>
    </source>
</evidence>
<dbReference type="Pfam" id="PF00082">
    <property type="entry name" value="Peptidase_S8"/>
    <property type="match status" value="1"/>
</dbReference>
<evidence type="ECO:0000256" key="2">
    <source>
        <dbReference type="ARBA" id="ARBA00022670"/>
    </source>
</evidence>
<dbReference type="SUPFAM" id="SSF52743">
    <property type="entry name" value="Subtilisin-like"/>
    <property type="match status" value="1"/>
</dbReference>
<dbReference type="PROSITE" id="PS51829">
    <property type="entry name" value="P_HOMO_B"/>
    <property type="match status" value="1"/>
</dbReference>
<sequence>MTLSVALGRLVFLLLCLSTFCVARWNKDTKIKSNNFDKSEYNSAEGDIPEHFYNEFKDKEFVFGFEGDRQESIKNENGGFDEVGHSSKVDDVIPVDTFVEEGGVESINGYEEVKEKLKEIFAHEIPPARSTESRRGNDFYNFKSDFERRELLMENQVPFRRNWELQKRYGPFAIPPNKGLSFPGETGDLAMDFGRSLYPDSRPGKDFSDRVFDHSGHENTNAYMNEWIVHLTGGKELAAAVAKDLGYDFKGQVGNFPDVYRLVKTDHPTIAKRDAPTLTQKLNVHAEVKWAEQQFAKLRSKRGVVPKVDLLEDDQYDPYAPLLREKRIKLEEKLEKELIDEKSKNIIEENWEESQKVHKRSQMAAQALEMEDMFNDELWVHQWYLFDTRTRGDLPKLDLQVVPVWRSGITGKGVRLLVLDDGLEWSHSDIQPNYDAEISYDFNDNDEDPSPRYDEHLSNSHGTHCAGEIAMVPNNRKCGVGVAFGSSVGGIRMLDGPVSDAVEGSSLGWALDKVDIITCSWGPSDDGKKVEGPGRLAQMAFEKGIAEGRGGKGLIYVWAAGNGGYAGDDCNCDGYTSNIYTISISSASESGRFPWYGERCASTLATTYSSGAYTDQKIATTDLHDTCTDKFSGTSAAAPLAAGILALALEANPDLTWRDMQHAVVWSSEWAPLGHNNGWRSNARGLKFNPRFGFGLLSANGLVQTVRNWTSVPERVVCHLKSTSRSNKHLKTGETVVIDFDTSGCDGTKEGIRSLEHVQVMASIKYSRRGALSISLTSPSGTTTRLLNERKEDDSKKGFNNWPFMSVHTWGEDPRGKWLLHITDNSTGDEKGAIEGLELILHGTYDIPEHMKGSKSYKIQFEETTREVGEARAEKDESFTLDQLRNMNWDELVQLVASRLCFR</sequence>
<keyword evidence="7" id="KW-0106">Calcium</keyword>
<evidence type="ECO:0000256" key="8">
    <source>
        <dbReference type="ARBA" id="ARBA00023145"/>
    </source>
</evidence>
<dbReference type="InterPro" id="IPR038466">
    <property type="entry name" value="S8_pro-domain_sf"/>
</dbReference>
<dbReference type="InterPro" id="IPR002884">
    <property type="entry name" value="P_dom"/>
</dbReference>
<dbReference type="GO" id="GO:0005737">
    <property type="term" value="C:cytoplasm"/>
    <property type="evidence" value="ECO:0007669"/>
    <property type="project" value="UniProtKB-ARBA"/>
</dbReference>
<evidence type="ECO:0000256" key="5">
    <source>
        <dbReference type="ARBA" id="ARBA00022801"/>
    </source>
</evidence>
<dbReference type="GO" id="GO:0016486">
    <property type="term" value="P:peptide hormone processing"/>
    <property type="evidence" value="ECO:0007669"/>
    <property type="project" value="TreeGrafter"/>
</dbReference>
<feature type="active site" description="Charge relay system" evidence="11 12">
    <location>
        <position position="635"/>
    </location>
</feature>
<proteinExistence type="inferred from homology"/>
<evidence type="ECO:0000256" key="11">
    <source>
        <dbReference type="PIRSR" id="PIRSR615500-1"/>
    </source>
</evidence>
<evidence type="ECO:0000256" key="12">
    <source>
        <dbReference type="PROSITE-ProRule" id="PRU01240"/>
    </source>
</evidence>
<keyword evidence="5 12" id="KW-0378">Hydrolase</keyword>
<dbReference type="Gene3D" id="3.40.50.200">
    <property type="entry name" value="Peptidase S8/S53 domain"/>
    <property type="match status" value="1"/>
</dbReference>
<dbReference type="InterPro" id="IPR032815">
    <property type="entry name" value="S8_pro-domain"/>
</dbReference>
<dbReference type="Proteomes" id="UP001381693">
    <property type="component" value="Unassembled WGS sequence"/>
</dbReference>
<organism evidence="15 16">
    <name type="scientific">Halocaridina rubra</name>
    <name type="common">Hawaiian red shrimp</name>
    <dbReference type="NCBI Taxonomy" id="373956"/>
    <lineage>
        <taxon>Eukaryota</taxon>
        <taxon>Metazoa</taxon>
        <taxon>Ecdysozoa</taxon>
        <taxon>Arthropoda</taxon>
        <taxon>Crustacea</taxon>
        <taxon>Multicrustacea</taxon>
        <taxon>Malacostraca</taxon>
        <taxon>Eumalacostraca</taxon>
        <taxon>Eucarida</taxon>
        <taxon>Decapoda</taxon>
        <taxon>Pleocyemata</taxon>
        <taxon>Caridea</taxon>
        <taxon>Atyoidea</taxon>
        <taxon>Atyidae</taxon>
        <taxon>Halocaridina</taxon>
    </lineage>
</organism>
<dbReference type="CDD" id="cd04059">
    <property type="entry name" value="Peptidases_S8_Protein_convertases_Kexins_Furin-like"/>
    <property type="match status" value="1"/>
</dbReference>
<dbReference type="InterPro" id="IPR034182">
    <property type="entry name" value="Kexin/furin"/>
</dbReference>
<dbReference type="PANTHER" id="PTHR42884:SF14">
    <property type="entry name" value="NEUROENDOCRINE CONVERTASE 1"/>
    <property type="match status" value="1"/>
</dbReference>
<accession>A0AAN9A8T4</accession>
<dbReference type="InterPro" id="IPR000209">
    <property type="entry name" value="Peptidase_S8/S53_dom"/>
</dbReference>
<feature type="active site" description="Charge relay system" evidence="11 12">
    <location>
        <position position="420"/>
    </location>
</feature>
<dbReference type="PROSITE" id="PS51892">
    <property type="entry name" value="SUBTILASE"/>
    <property type="match status" value="1"/>
</dbReference>
<dbReference type="GO" id="GO:0012505">
    <property type="term" value="C:endomembrane system"/>
    <property type="evidence" value="ECO:0007669"/>
    <property type="project" value="UniProtKB-ARBA"/>
</dbReference>
<keyword evidence="2 12" id="KW-0645">Protease</keyword>
<dbReference type="PROSITE" id="PS00137">
    <property type="entry name" value="SUBTILASE_HIS"/>
    <property type="match status" value="1"/>
</dbReference>
<protein>
    <submittedName>
        <fullName evidence="15">Neuroendocrine convertase 1</fullName>
    </submittedName>
</protein>
<comment type="similarity">
    <text evidence="1">Belongs to the peptidase S8 family. Furin subfamily.</text>
</comment>
<dbReference type="GO" id="GO:0043005">
    <property type="term" value="C:neuron projection"/>
    <property type="evidence" value="ECO:0007669"/>
    <property type="project" value="TreeGrafter"/>
</dbReference>
<feature type="active site" description="Charge relay system" evidence="11 12">
    <location>
        <position position="461"/>
    </location>
</feature>
<dbReference type="GO" id="GO:0004252">
    <property type="term" value="F:serine-type endopeptidase activity"/>
    <property type="evidence" value="ECO:0007669"/>
    <property type="project" value="UniProtKB-UniRule"/>
</dbReference>
<keyword evidence="9" id="KW-1015">Disulfide bond</keyword>
<dbReference type="Gene3D" id="3.30.70.850">
    <property type="entry name" value="Peptidase S8, pro-domain"/>
    <property type="match status" value="1"/>
</dbReference>
<dbReference type="InterPro" id="IPR015500">
    <property type="entry name" value="Peptidase_S8_subtilisin-rel"/>
</dbReference>
<keyword evidence="10" id="KW-0325">Glycoprotein</keyword>
<feature type="chain" id="PRO_5043046624" evidence="13">
    <location>
        <begin position="24"/>
        <end position="903"/>
    </location>
</feature>
<keyword evidence="8" id="KW-0865">Zymogen</keyword>
<evidence type="ECO:0000256" key="1">
    <source>
        <dbReference type="ARBA" id="ARBA00005325"/>
    </source>
</evidence>
<evidence type="ECO:0000256" key="7">
    <source>
        <dbReference type="ARBA" id="ARBA00022837"/>
    </source>
</evidence>
<evidence type="ECO:0000256" key="3">
    <source>
        <dbReference type="ARBA" id="ARBA00022685"/>
    </source>
</evidence>
<dbReference type="PRINTS" id="PR00723">
    <property type="entry name" value="SUBTILISIN"/>
</dbReference>
<evidence type="ECO:0000256" key="4">
    <source>
        <dbReference type="ARBA" id="ARBA00022729"/>
    </source>
</evidence>
<keyword evidence="6 12" id="KW-0720">Serine protease</keyword>
<dbReference type="PROSITE" id="PS00138">
    <property type="entry name" value="SUBTILASE_SER"/>
    <property type="match status" value="1"/>
</dbReference>